<evidence type="ECO:0000313" key="1">
    <source>
        <dbReference type="EMBL" id="VVS98753.1"/>
    </source>
</evidence>
<protein>
    <submittedName>
        <fullName evidence="1">Uncharacterized protein</fullName>
    </submittedName>
</protein>
<reference evidence="1 2" key="1">
    <citation type="submission" date="2019-09" db="EMBL/GenBank/DDBJ databases">
        <authorList>
            <person name="Dittami M. S."/>
        </authorList>
    </citation>
    <scope>NUCLEOTIDE SEQUENCE [LARGE SCALE GENOMIC DNA]</scope>
    <source>
        <strain evidence="1">SPHINGO391</strain>
    </source>
</reference>
<gene>
    <name evidence="1" type="ORF">SPHINGO391_290002</name>
</gene>
<dbReference type="EMBL" id="CABVLI010000022">
    <property type="protein sequence ID" value="VVS98753.1"/>
    <property type="molecule type" value="Genomic_DNA"/>
</dbReference>
<dbReference type="Proteomes" id="UP000326857">
    <property type="component" value="Unassembled WGS sequence"/>
</dbReference>
<accession>A0A5E7Y002</accession>
<proteinExistence type="predicted"/>
<organism evidence="1 2">
    <name type="scientific">Sphingomonas aurantiaca</name>
    <dbReference type="NCBI Taxonomy" id="185949"/>
    <lineage>
        <taxon>Bacteria</taxon>
        <taxon>Pseudomonadati</taxon>
        <taxon>Pseudomonadota</taxon>
        <taxon>Alphaproteobacteria</taxon>
        <taxon>Sphingomonadales</taxon>
        <taxon>Sphingomonadaceae</taxon>
        <taxon>Sphingomonas</taxon>
    </lineage>
</organism>
<name>A0A5E7Y002_9SPHN</name>
<sequence>MALTTGTWRVPADSFVKLGRPLLSDPDIGETPVNFVIWSEAVNSLYRTPSNGPCWARP</sequence>
<evidence type="ECO:0000313" key="2">
    <source>
        <dbReference type="Proteomes" id="UP000326857"/>
    </source>
</evidence>
<dbReference type="AlphaFoldDB" id="A0A5E7Y002"/>